<dbReference type="EMBL" id="JAODOP010000004">
    <property type="protein sequence ID" value="MEF3835581.1"/>
    <property type="molecule type" value="Genomic_DNA"/>
</dbReference>
<accession>A0ABU7XXW3</accession>
<proteinExistence type="predicted"/>
<evidence type="ECO:0000313" key="1">
    <source>
        <dbReference type="EMBL" id="MEF3835581.1"/>
    </source>
</evidence>
<comment type="caution">
    <text evidence="1">The sequence shown here is derived from an EMBL/GenBank/DDBJ whole genome shotgun (WGS) entry which is preliminary data.</text>
</comment>
<protein>
    <submittedName>
        <fullName evidence="1">3D domain-containing protein</fullName>
    </submittedName>
</protein>
<dbReference type="Proteomes" id="UP001337305">
    <property type="component" value="Unassembled WGS sequence"/>
</dbReference>
<sequence>MFIPKYIILIIILGFFNCKENEKVRERDEGLYEWKTINVTASAYNSLAYQTNSNPSIGAFGDSLVPGMRCIAVSRDLLKMGLKHNTPVKIEGFDSIYLVKDKMNARWEKRIDIYMGTDVKAARNWGKKKVSITYGIPKEK</sequence>
<evidence type="ECO:0000313" key="2">
    <source>
        <dbReference type="Proteomes" id="UP001337305"/>
    </source>
</evidence>
<dbReference type="CDD" id="cd22784">
    <property type="entry name" value="DPBB_MltA_YuiC-like"/>
    <property type="match status" value="1"/>
</dbReference>
<organism evidence="1 2">
    <name type="scientific">Flavivirga spongiicola</name>
    <dbReference type="NCBI Taxonomy" id="421621"/>
    <lineage>
        <taxon>Bacteria</taxon>
        <taxon>Pseudomonadati</taxon>
        <taxon>Bacteroidota</taxon>
        <taxon>Flavobacteriia</taxon>
        <taxon>Flavobacteriales</taxon>
        <taxon>Flavobacteriaceae</taxon>
        <taxon>Flavivirga</taxon>
    </lineage>
</organism>
<name>A0ABU7XXW3_9FLAO</name>
<dbReference type="RefSeq" id="WP_303307864.1">
    <property type="nucleotide sequence ID" value="NZ_JAODOP010000004.1"/>
</dbReference>
<keyword evidence="2" id="KW-1185">Reference proteome</keyword>
<reference evidence="1 2" key="1">
    <citation type="submission" date="2022-09" db="EMBL/GenBank/DDBJ databases">
        <title>Genome sequencing of Flavivirga sp. MEBiC05379.</title>
        <authorList>
            <person name="Oh H.-M."/>
            <person name="Kwon K.K."/>
            <person name="Park M.J."/>
            <person name="Yang S.-H."/>
        </authorList>
    </citation>
    <scope>NUCLEOTIDE SEQUENCE [LARGE SCALE GENOMIC DNA]</scope>
    <source>
        <strain evidence="1 2">MEBiC05379</strain>
    </source>
</reference>
<gene>
    <name evidence="1" type="ORF">N1F79_20820</name>
</gene>